<protein>
    <recommendedName>
        <fullName evidence="4">LPS-assembly lipoprotein</fullName>
    </recommendedName>
</protein>
<evidence type="ECO:0008006" key="4">
    <source>
        <dbReference type="Google" id="ProtNLM"/>
    </source>
</evidence>
<dbReference type="EMBL" id="CP031417">
    <property type="protein sequence ID" value="AXK82438.1"/>
    <property type="molecule type" value="Genomic_DNA"/>
</dbReference>
<proteinExistence type="predicted"/>
<dbReference type="PROSITE" id="PS51257">
    <property type="entry name" value="PROKAR_LIPOPROTEIN"/>
    <property type="match status" value="1"/>
</dbReference>
<dbReference type="OrthoDB" id="7678210at2"/>
<organism evidence="2 3">
    <name type="scientific">Pseudolabrys taiwanensis</name>
    <dbReference type="NCBI Taxonomy" id="331696"/>
    <lineage>
        <taxon>Bacteria</taxon>
        <taxon>Pseudomonadati</taxon>
        <taxon>Pseudomonadota</taxon>
        <taxon>Alphaproteobacteria</taxon>
        <taxon>Hyphomicrobiales</taxon>
        <taxon>Xanthobacteraceae</taxon>
        <taxon>Pseudolabrys</taxon>
    </lineage>
</organism>
<keyword evidence="3" id="KW-1185">Reference proteome</keyword>
<sequence length="180" mass="19300">MTMRLIVVIGLAGLTAGCFQPMYAEQTAVGSAVAPGIKTQMDSVEVPDIKAPSGSRLARISNEVRNNLIFDLTGGSGGSAPLYRLNVNLSSSLQQVIVDITSGRPDIQNYGLDAYYTLTEIATGKTVVTSQTFARVSYNIPGQMQRFAGDRGMRDAENRAAKVISENIRNRLASYFTAGT</sequence>
<evidence type="ECO:0000313" key="2">
    <source>
        <dbReference type="EMBL" id="AXK82438.1"/>
    </source>
</evidence>
<feature type="signal peptide" evidence="1">
    <location>
        <begin position="1"/>
        <end position="24"/>
    </location>
</feature>
<keyword evidence="1" id="KW-0732">Signal</keyword>
<reference evidence="2 3" key="1">
    <citation type="submission" date="2018-07" db="EMBL/GenBank/DDBJ databases">
        <authorList>
            <person name="Quirk P.G."/>
            <person name="Krulwich T.A."/>
        </authorList>
    </citation>
    <scope>NUCLEOTIDE SEQUENCE [LARGE SCALE GENOMIC DNA]</scope>
    <source>
        <strain evidence="2 3">CC-BB4</strain>
    </source>
</reference>
<dbReference type="Gene3D" id="3.30.160.150">
    <property type="entry name" value="Lipoprotein like domain"/>
    <property type="match status" value="1"/>
</dbReference>
<dbReference type="Proteomes" id="UP000254889">
    <property type="component" value="Chromosome"/>
</dbReference>
<dbReference type="AlphaFoldDB" id="A0A345ZZU1"/>
<dbReference type="KEGG" id="ptaw:DW352_19090"/>
<evidence type="ECO:0000256" key="1">
    <source>
        <dbReference type="SAM" id="SignalP"/>
    </source>
</evidence>
<evidence type="ECO:0000313" key="3">
    <source>
        <dbReference type="Proteomes" id="UP000254889"/>
    </source>
</evidence>
<feature type="chain" id="PRO_5016674909" description="LPS-assembly lipoprotein" evidence="1">
    <location>
        <begin position="25"/>
        <end position="180"/>
    </location>
</feature>
<name>A0A345ZZU1_9HYPH</name>
<gene>
    <name evidence="2" type="ORF">DW352_19090</name>
</gene>
<accession>A0A345ZZU1</accession>